<evidence type="ECO:0000313" key="4">
    <source>
        <dbReference type="EMBL" id="NYJ37931.1"/>
    </source>
</evidence>
<proteinExistence type="predicted"/>
<protein>
    <submittedName>
        <fullName evidence="4">AcrR family transcriptional regulator</fullName>
    </submittedName>
</protein>
<feature type="DNA-binding region" description="H-T-H motif" evidence="2">
    <location>
        <begin position="48"/>
        <end position="67"/>
    </location>
</feature>
<dbReference type="AlphaFoldDB" id="A0A7Z0ETD6"/>
<sequence>MTEQGSGTAVPRDSGAGTSGSLRAAQRMLQLQNSLVELLRTKPFSQITYKEITEGVDIDRSTVYRYYNHKNQVLQAAVDVRLTAFAFRLDLTFGRMETIDGYTARLVDAWTELWLESGGLLAAASGLGAEPGPQRDWWRARLEPWTEAVREAIEVARFVEELPRDGRPARPLAELVMGTCLAAFNNELTVEHTPEHRRMVRDLLVDAVLRTMGRHRDASAGPRAPE</sequence>
<dbReference type="SUPFAM" id="SSF46689">
    <property type="entry name" value="Homeodomain-like"/>
    <property type="match status" value="1"/>
</dbReference>
<dbReference type="Proteomes" id="UP000572051">
    <property type="component" value="Unassembled WGS sequence"/>
</dbReference>
<evidence type="ECO:0000259" key="3">
    <source>
        <dbReference type="PROSITE" id="PS50977"/>
    </source>
</evidence>
<dbReference type="PROSITE" id="PS50977">
    <property type="entry name" value="HTH_TETR_2"/>
    <property type="match status" value="1"/>
</dbReference>
<organism evidence="4 5">
    <name type="scientific">Nocardiopsis aegyptia</name>
    <dbReference type="NCBI Taxonomy" id="220378"/>
    <lineage>
        <taxon>Bacteria</taxon>
        <taxon>Bacillati</taxon>
        <taxon>Actinomycetota</taxon>
        <taxon>Actinomycetes</taxon>
        <taxon>Streptosporangiales</taxon>
        <taxon>Nocardiopsidaceae</taxon>
        <taxon>Nocardiopsis</taxon>
    </lineage>
</organism>
<dbReference type="SUPFAM" id="SSF48498">
    <property type="entry name" value="Tetracyclin repressor-like, C-terminal domain"/>
    <property type="match status" value="1"/>
</dbReference>
<comment type="caution">
    <text evidence="4">The sequence shown here is derived from an EMBL/GenBank/DDBJ whole genome shotgun (WGS) entry which is preliminary data.</text>
</comment>
<feature type="domain" description="HTH tetR-type" evidence="3">
    <location>
        <begin position="25"/>
        <end position="85"/>
    </location>
</feature>
<evidence type="ECO:0000256" key="1">
    <source>
        <dbReference type="ARBA" id="ARBA00023125"/>
    </source>
</evidence>
<keyword evidence="1 2" id="KW-0238">DNA-binding</keyword>
<evidence type="ECO:0000256" key="2">
    <source>
        <dbReference type="PROSITE-ProRule" id="PRU00335"/>
    </source>
</evidence>
<dbReference type="InterPro" id="IPR009057">
    <property type="entry name" value="Homeodomain-like_sf"/>
</dbReference>
<keyword evidence="5" id="KW-1185">Reference proteome</keyword>
<dbReference type="InterPro" id="IPR001647">
    <property type="entry name" value="HTH_TetR"/>
</dbReference>
<dbReference type="Gene3D" id="1.10.357.10">
    <property type="entry name" value="Tetracycline Repressor, domain 2"/>
    <property type="match status" value="1"/>
</dbReference>
<dbReference type="InterPro" id="IPR036271">
    <property type="entry name" value="Tet_transcr_reg_TetR-rel_C_sf"/>
</dbReference>
<reference evidence="4 5" key="1">
    <citation type="submission" date="2020-07" db="EMBL/GenBank/DDBJ databases">
        <title>Sequencing the genomes of 1000 actinobacteria strains.</title>
        <authorList>
            <person name="Klenk H.-P."/>
        </authorList>
    </citation>
    <scope>NUCLEOTIDE SEQUENCE [LARGE SCALE GENOMIC DNA]</scope>
    <source>
        <strain evidence="4 5">DSM 44442</strain>
    </source>
</reference>
<accession>A0A7Z0ETD6</accession>
<dbReference type="GO" id="GO:0003677">
    <property type="term" value="F:DNA binding"/>
    <property type="evidence" value="ECO:0007669"/>
    <property type="project" value="UniProtKB-UniRule"/>
</dbReference>
<gene>
    <name evidence="4" type="ORF">HNR10_005812</name>
</gene>
<name>A0A7Z0ETD6_9ACTN</name>
<evidence type="ECO:0000313" key="5">
    <source>
        <dbReference type="Proteomes" id="UP000572051"/>
    </source>
</evidence>
<dbReference type="EMBL" id="JACCFS010000001">
    <property type="protein sequence ID" value="NYJ37931.1"/>
    <property type="molecule type" value="Genomic_DNA"/>
</dbReference>